<evidence type="ECO:0000313" key="4">
    <source>
        <dbReference type="EMBL" id="CAF4410359.1"/>
    </source>
</evidence>
<dbReference type="EMBL" id="CAJOBO010002403">
    <property type="protein sequence ID" value="CAF4449061.1"/>
    <property type="molecule type" value="Genomic_DNA"/>
</dbReference>
<keyword evidence="8" id="KW-1185">Reference proteome</keyword>
<dbReference type="EMBL" id="CAJNXB010002814">
    <property type="protein sequence ID" value="CAF3278064.1"/>
    <property type="molecule type" value="Genomic_DNA"/>
</dbReference>
<dbReference type="GO" id="GO:0003676">
    <property type="term" value="F:nucleic acid binding"/>
    <property type="evidence" value="ECO:0007669"/>
    <property type="project" value="InterPro"/>
</dbReference>
<dbReference type="OrthoDB" id="9970333at2759"/>
<dbReference type="Proteomes" id="UP000663848">
    <property type="component" value="Unassembled WGS sequence"/>
</dbReference>
<dbReference type="Proteomes" id="UP000663851">
    <property type="component" value="Unassembled WGS sequence"/>
</dbReference>
<dbReference type="EMBL" id="CAJNYD010003192">
    <property type="protein sequence ID" value="CAF3483570.1"/>
    <property type="molecule type" value="Genomic_DNA"/>
</dbReference>
<dbReference type="Pfam" id="PF01359">
    <property type="entry name" value="Transposase_1"/>
    <property type="match status" value="1"/>
</dbReference>
<dbReference type="Gene3D" id="3.30.420.10">
    <property type="entry name" value="Ribonuclease H-like superfamily/Ribonuclease H"/>
    <property type="match status" value="1"/>
</dbReference>
<evidence type="ECO:0000313" key="1">
    <source>
        <dbReference type="EMBL" id="CAF3278064.1"/>
    </source>
</evidence>
<organism evidence="3 7">
    <name type="scientific">Rotaria socialis</name>
    <dbReference type="NCBI Taxonomy" id="392032"/>
    <lineage>
        <taxon>Eukaryota</taxon>
        <taxon>Metazoa</taxon>
        <taxon>Spiralia</taxon>
        <taxon>Gnathifera</taxon>
        <taxon>Rotifera</taxon>
        <taxon>Eurotatoria</taxon>
        <taxon>Bdelloidea</taxon>
        <taxon>Philodinida</taxon>
        <taxon>Philodinidae</taxon>
        <taxon>Rotaria</taxon>
    </lineage>
</organism>
<evidence type="ECO:0000313" key="8">
    <source>
        <dbReference type="Proteomes" id="UP000663873"/>
    </source>
</evidence>
<dbReference type="Proteomes" id="UP000663872">
    <property type="component" value="Unassembled WGS sequence"/>
</dbReference>
<dbReference type="Proteomes" id="UP000663833">
    <property type="component" value="Unassembled WGS sequence"/>
</dbReference>
<accession>A0A818Y3N8</accession>
<dbReference type="InterPro" id="IPR001888">
    <property type="entry name" value="Transposase_1"/>
</dbReference>
<gene>
    <name evidence="3" type="ORF">GRG538_LOCUS31076</name>
    <name evidence="5" type="ORF">HFQ381_LOCUS23734</name>
    <name evidence="2" type="ORF">LUA448_LOCUS24175</name>
    <name evidence="6" type="ORF">QYT958_LOCUS21281</name>
    <name evidence="1" type="ORF">TIS948_LOCUS16721</name>
    <name evidence="4" type="ORF">UJA718_LOCUS19769</name>
</gene>
<evidence type="ECO:0000313" key="7">
    <source>
        <dbReference type="Proteomes" id="UP000663872"/>
    </source>
</evidence>
<evidence type="ECO:0000313" key="3">
    <source>
        <dbReference type="EMBL" id="CAF3745135.1"/>
    </source>
</evidence>
<dbReference type="Proteomes" id="UP000663873">
    <property type="component" value="Unassembled WGS sequence"/>
</dbReference>
<dbReference type="PANTHER" id="PTHR46060">
    <property type="entry name" value="MARINER MOS1 TRANSPOSASE-LIKE PROTEIN"/>
    <property type="match status" value="1"/>
</dbReference>
<dbReference type="EMBL" id="CAJNYT010005460">
    <property type="protein sequence ID" value="CAF3745135.1"/>
    <property type="molecule type" value="Genomic_DNA"/>
</dbReference>
<protein>
    <recommendedName>
        <fullName evidence="9">Transposase</fullName>
    </recommendedName>
</protein>
<dbReference type="EMBL" id="CAJOBP010003567">
    <property type="protein sequence ID" value="CAF4410359.1"/>
    <property type="molecule type" value="Genomic_DNA"/>
</dbReference>
<reference evidence="3" key="1">
    <citation type="submission" date="2021-02" db="EMBL/GenBank/DDBJ databases">
        <authorList>
            <person name="Nowell W R."/>
        </authorList>
    </citation>
    <scope>NUCLEOTIDE SEQUENCE</scope>
</reference>
<dbReference type="AlphaFoldDB" id="A0A818Y3N8"/>
<evidence type="ECO:0000313" key="5">
    <source>
        <dbReference type="EMBL" id="CAF4449061.1"/>
    </source>
</evidence>
<evidence type="ECO:0000313" key="6">
    <source>
        <dbReference type="EMBL" id="CAF4755420.1"/>
    </source>
</evidence>
<proteinExistence type="predicted"/>
<evidence type="ECO:0008006" key="9">
    <source>
        <dbReference type="Google" id="ProtNLM"/>
    </source>
</evidence>
<evidence type="ECO:0000313" key="2">
    <source>
        <dbReference type="EMBL" id="CAF3483570.1"/>
    </source>
</evidence>
<comment type="caution">
    <text evidence="3">The sequence shown here is derived from an EMBL/GenBank/DDBJ whole genome shotgun (WGS) entry which is preliminary data.</text>
</comment>
<dbReference type="PANTHER" id="PTHR46060:SF1">
    <property type="entry name" value="MARINER MOS1 TRANSPOSASE-LIKE PROTEIN"/>
    <property type="match status" value="1"/>
</dbReference>
<name>A0A818Y3N8_9BILA</name>
<dbReference type="EMBL" id="CAJOBR010003858">
    <property type="protein sequence ID" value="CAF4755420.1"/>
    <property type="molecule type" value="Genomic_DNA"/>
</dbReference>
<dbReference type="InterPro" id="IPR036397">
    <property type="entry name" value="RNaseH_sf"/>
</dbReference>
<dbReference type="InterPro" id="IPR052709">
    <property type="entry name" value="Transposase-MT_Hybrid"/>
</dbReference>
<dbReference type="Proteomes" id="UP000663825">
    <property type="component" value="Unassembled WGS sequence"/>
</dbReference>
<sequence>MQFRVGACMELLTSHRNYQWLRNLITGDEKWVLYINYQRRRQWLSAGRAGVPPPKTDLHPKKVMLSMWWGVKGIINWEIFPDGCNITADLYCQQLDRVAEKLKGKQDRIYFLHDNARRHVAKSTRQKLLELGWITVPHPPYSPDLAPTDYHLYRSLDNHLREKKFEDENDLKMDLLNFFDQTSQDFYEQGILSLPERWQQVIDSNGAYIVD</sequence>